<dbReference type="PROSITE" id="PS50069">
    <property type="entry name" value="CULLIN_2"/>
    <property type="match status" value="1"/>
</dbReference>
<evidence type="ECO:0000256" key="4">
    <source>
        <dbReference type="PROSITE-ProRule" id="PRU00330"/>
    </source>
</evidence>
<dbReference type="InterPro" id="IPR019559">
    <property type="entry name" value="Cullin_neddylation_domain"/>
</dbReference>
<reference evidence="6" key="1">
    <citation type="submission" date="2018-09" db="EMBL/GenBank/DDBJ databases">
        <title>Common duck and Muscovy duck high density SNP chip.</title>
        <authorList>
            <person name="Vignal A."/>
            <person name="Thebault N."/>
            <person name="Warren W.C."/>
        </authorList>
    </citation>
    <scope>NUCLEOTIDE SEQUENCE [LARGE SCALE GENOMIC DNA]</scope>
</reference>
<dbReference type="InterPro" id="IPR036388">
    <property type="entry name" value="WH-like_DNA-bd_sf"/>
</dbReference>
<sequence length="505" mass="55575">MRGMARCWRGVVQQQVGLGLGLLGAADVAERYCGLYRRLRGATEELFGQQAAFLGALGRGFAGALLQLPFLTALHASERFARYLDGKIQELGGAAGSTGLLQQLLEPFVVFSGLEIAHTFEHFYRLYLGDRLLAQGPSWLEGAVLEQLGLCFPRRFPQQMLRDLAESEELQRRFRLFQLQERDRRLLEPGAESPEHEVSGAGWGPPCSPRGPELPPCPRTQAPGEAAEVTVLALSPRCWPVSPLCRMAEPGRFFPAALSSPLGAFAAFCGQSQSWAGARPRGLQWTWLGRAELRFGACVLHVSTLQMFVLLRFNGAEVAVESLLQATGLPAELLQQALAPLTEARGPADRGPGASSRSSGRQLRLLPRQRYLRAERAESGALERKRNVLCCLLSRILKAEKRLHIDNLVFRVLAACQKGELGPGLQFPSFCCHSVDVLSCVLHLLNQGYLRRQEERPHVLEYVPDESPAPPSSQAQPPVAFQTVEIKTAPSPAAAERRQTFSTFR</sequence>
<accession>A0A8C3GP89</accession>
<reference evidence="6" key="2">
    <citation type="submission" date="2025-08" db="UniProtKB">
        <authorList>
            <consortium name="Ensembl"/>
        </authorList>
    </citation>
    <scope>IDENTIFICATION</scope>
</reference>
<keyword evidence="2" id="KW-1017">Isopeptide bond</keyword>
<dbReference type="Proteomes" id="UP000694556">
    <property type="component" value="Chromosome 3"/>
</dbReference>
<keyword evidence="7" id="KW-1185">Reference proteome</keyword>
<dbReference type="Gene3D" id="1.10.10.10">
    <property type="entry name" value="Winged helix-like DNA-binding domain superfamily/Winged helix DNA-binding domain"/>
    <property type="match status" value="1"/>
</dbReference>
<evidence type="ECO:0000256" key="2">
    <source>
        <dbReference type="ARBA" id="ARBA00022499"/>
    </source>
</evidence>
<dbReference type="GO" id="GO:0031625">
    <property type="term" value="F:ubiquitin protein ligase binding"/>
    <property type="evidence" value="ECO:0007669"/>
    <property type="project" value="InterPro"/>
</dbReference>
<dbReference type="UniPathway" id="UPA00143"/>
<name>A0A8C3GP89_CAIMO</name>
<dbReference type="Gene3D" id="1.20.1310.10">
    <property type="entry name" value="Cullin Repeats"/>
    <property type="match status" value="1"/>
</dbReference>
<dbReference type="PANTHER" id="PTHR22771:SF4">
    <property type="entry name" value="CULLIN 7-RELATED"/>
    <property type="match status" value="1"/>
</dbReference>
<comment type="pathway">
    <text evidence="1">Protein modification; protein ubiquitination.</text>
</comment>
<dbReference type="PANTHER" id="PTHR22771">
    <property type="entry name" value="CULLIN AND GALACTOSE-BINDING DOMAIN-CONTAINING"/>
    <property type="match status" value="1"/>
</dbReference>
<evidence type="ECO:0000313" key="7">
    <source>
        <dbReference type="Proteomes" id="UP000694556"/>
    </source>
</evidence>
<dbReference type="GO" id="GO:0016567">
    <property type="term" value="P:protein ubiquitination"/>
    <property type="evidence" value="ECO:0007669"/>
    <property type="project" value="UniProtKB-UniPathway"/>
</dbReference>
<feature type="domain" description="Cullin family profile" evidence="5">
    <location>
        <begin position="75"/>
        <end position="342"/>
    </location>
</feature>
<dbReference type="SUPFAM" id="SSF75632">
    <property type="entry name" value="Cullin homology domain"/>
    <property type="match status" value="1"/>
</dbReference>
<dbReference type="Gene3D" id="3.30.230.130">
    <property type="entry name" value="Cullin, Chain C, Domain 2"/>
    <property type="match status" value="1"/>
</dbReference>
<dbReference type="InterPro" id="IPR036390">
    <property type="entry name" value="WH_DNA-bd_sf"/>
</dbReference>
<dbReference type="InterPro" id="IPR016158">
    <property type="entry name" value="Cullin_homology"/>
</dbReference>
<evidence type="ECO:0000259" key="5">
    <source>
        <dbReference type="PROSITE" id="PS50069"/>
    </source>
</evidence>
<dbReference type="SMART" id="SM00884">
    <property type="entry name" value="Cullin_Nedd8"/>
    <property type="match status" value="1"/>
</dbReference>
<evidence type="ECO:0000313" key="6">
    <source>
        <dbReference type="Ensembl" id="ENSCMMP00000023978.1"/>
    </source>
</evidence>
<dbReference type="AlphaFoldDB" id="A0A8C3GP89"/>
<proteinExistence type="inferred from homology"/>
<dbReference type="InterPro" id="IPR045093">
    <property type="entry name" value="Cullin"/>
</dbReference>
<keyword evidence="3" id="KW-0832">Ubl conjugation</keyword>
<dbReference type="InterPro" id="IPR036317">
    <property type="entry name" value="Cullin_homology_sf"/>
</dbReference>
<dbReference type="SUPFAM" id="SSF46785">
    <property type="entry name" value="Winged helix' DNA-binding domain"/>
    <property type="match status" value="1"/>
</dbReference>
<evidence type="ECO:0000256" key="3">
    <source>
        <dbReference type="ARBA" id="ARBA00022843"/>
    </source>
</evidence>
<dbReference type="Ensembl" id="ENSCMMT00000026253.1">
    <property type="protein sequence ID" value="ENSCMMP00000023978.1"/>
    <property type="gene ID" value="ENSCMMG00000014919.1"/>
</dbReference>
<reference evidence="6" key="3">
    <citation type="submission" date="2025-09" db="UniProtKB">
        <authorList>
            <consortium name="Ensembl"/>
        </authorList>
    </citation>
    <scope>IDENTIFICATION</scope>
</reference>
<comment type="similarity">
    <text evidence="4">Belongs to the cullin family.</text>
</comment>
<protein>
    <recommendedName>
        <fullName evidence="5">Cullin family profile domain-containing protein</fullName>
    </recommendedName>
</protein>
<dbReference type="GO" id="GO:0006511">
    <property type="term" value="P:ubiquitin-dependent protein catabolic process"/>
    <property type="evidence" value="ECO:0007669"/>
    <property type="project" value="InterPro"/>
</dbReference>
<organism evidence="6 7">
    <name type="scientific">Cairina moschata</name>
    <name type="common">Muscovy duck</name>
    <dbReference type="NCBI Taxonomy" id="8855"/>
    <lineage>
        <taxon>Eukaryota</taxon>
        <taxon>Metazoa</taxon>
        <taxon>Chordata</taxon>
        <taxon>Craniata</taxon>
        <taxon>Vertebrata</taxon>
        <taxon>Euteleostomi</taxon>
        <taxon>Archelosauria</taxon>
        <taxon>Archosauria</taxon>
        <taxon>Dinosauria</taxon>
        <taxon>Saurischia</taxon>
        <taxon>Theropoda</taxon>
        <taxon>Coelurosauria</taxon>
        <taxon>Aves</taxon>
        <taxon>Neognathae</taxon>
        <taxon>Galloanserae</taxon>
        <taxon>Anseriformes</taxon>
        <taxon>Anatidae</taxon>
        <taxon>Anatinae</taxon>
        <taxon>Cairina</taxon>
    </lineage>
</organism>
<evidence type="ECO:0000256" key="1">
    <source>
        <dbReference type="ARBA" id="ARBA00004906"/>
    </source>
</evidence>